<dbReference type="AlphaFoldDB" id="A0A8C5WJ39"/>
<keyword evidence="1" id="KW-0812">Transmembrane</keyword>
<accession>A0A8C5WJ39</accession>
<sequence>HFTFHQPWNIKTPYLGNGEKVVKANILATWLTYVAFKLLLFVFPHIFCLFVDTTILCIYKRLECDKHSGAEYNYKSI</sequence>
<dbReference type="Proteomes" id="UP000694569">
    <property type="component" value="Unplaced"/>
</dbReference>
<proteinExistence type="predicted"/>
<dbReference type="Ensembl" id="ENSLLET00000043878.1">
    <property type="protein sequence ID" value="ENSLLEP00000042192.1"/>
    <property type="gene ID" value="ENSLLEG00000026839.1"/>
</dbReference>
<keyword evidence="1" id="KW-1133">Transmembrane helix</keyword>
<evidence type="ECO:0000313" key="2">
    <source>
        <dbReference type="Ensembl" id="ENSLLEP00000042192.1"/>
    </source>
</evidence>
<organism evidence="2 3">
    <name type="scientific">Leptobrachium leishanense</name>
    <name type="common">Leishan spiny toad</name>
    <dbReference type="NCBI Taxonomy" id="445787"/>
    <lineage>
        <taxon>Eukaryota</taxon>
        <taxon>Metazoa</taxon>
        <taxon>Chordata</taxon>
        <taxon>Craniata</taxon>
        <taxon>Vertebrata</taxon>
        <taxon>Euteleostomi</taxon>
        <taxon>Amphibia</taxon>
        <taxon>Batrachia</taxon>
        <taxon>Anura</taxon>
        <taxon>Pelobatoidea</taxon>
        <taxon>Megophryidae</taxon>
        <taxon>Leptobrachium</taxon>
    </lineage>
</organism>
<reference evidence="2" key="1">
    <citation type="submission" date="2025-08" db="UniProtKB">
        <authorList>
            <consortium name="Ensembl"/>
        </authorList>
    </citation>
    <scope>IDENTIFICATION</scope>
</reference>
<keyword evidence="3" id="KW-1185">Reference proteome</keyword>
<reference evidence="2" key="2">
    <citation type="submission" date="2025-09" db="UniProtKB">
        <authorList>
            <consortium name="Ensembl"/>
        </authorList>
    </citation>
    <scope>IDENTIFICATION</scope>
</reference>
<evidence type="ECO:0000313" key="3">
    <source>
        <dbReference type="Proteomes" id="UP000694569"/>
    </source>
</evidence>
<protein>
    <submittedName>
        <fullName evidence="2">Uncharacterized protein</fullName>
    </submittedName>
</protein>
<keyword evidence="1" id="KW-0472">Membrane</keyword>
<evidence type="ECO:0000256" key="1">
    <source>
        <dbReference type="SAM" id="Phobius"/>
    </source>
</evidence>
<feature type="transmembrane region" description="Helical" evidence="1">
    <location>
        <begin position="38"/>
        <end position="59"/>
    </location>
</feature>
<name>A0A8C5WJ39_9ANUR</name>